<dbReference type="SUPFAM" id="SSF55811">
    <property type="entry name" value="Nudix"/>
    <property type="match status" value="1"/>
</dbReference>
<dbReference type="GO" id="GO:0046872">
    <property type="term" value="F:metal ion binding"/>
    <property type="evidence" value="ECO:0007669"/>
    <property type="project" value="UniProtKB-KW"/>
</dbReference>
<comment type="caution">
    <text evidence="6">The sequence shown here is derived from an EMBL/GenBank/DDBJ whole genome shotgun (WGS) entry which is preliminary data.</text>
</comment>
<keyword evidence="2" id="KW-0479">Metal-binding</keyword>
<feature type="domain" description="Nudix hydrolase" evidence="5">
    <location>
        <begin position="24"/>
        <end position="180"/>
    </location>
</feature>
<dbReference type="GO" id="GO:0005829">
    <property type="term" value="C:cytosol"/>
    <property type="evidence" value="ECO:0007669"/>
    <property type="project" value="TreeGrafter"/>
</dbReference>
<dbReference type="InterPro" id="IPR015797">
    <property type="entry name" value="NUDIX_hydrolase-like_dom_sf"/>
</dbReference>
<accession>A0A5M3Z045</accession>
<dbReference type="PANTHER" id="PTHR42904">
    <property type="entry name" value="NUDIX HYDROLASE, NUDC SUBFAMILY"/>
    <property type="match status" value="1"/>
</dbReference>
<proteinExistence type="predicted"/>
<evidence type="ECO:0000313" key="7">
    <source>
        <dbReference type="Proteomes" id="UP000452235"/>
    </source>
</evidence>
<dbReference type="GO" id="GO:0005777">
    <property type="term" value="C:peroxisome"/>
    <property type="evidence" value="ECO:0007669"/>
    <property type="project" value="TreeGrafter"/>
</dbReference>
<dbReference type="GO" id="GO:0019677">
    <property type="term" value="P:NAD+ catabolic process"/>
    <property type="evidence" value="ECO:0007669"/>
    <property type="project" value="TreeGrafter"/>
</dbReference>
<evidence type="ECO:0000259" key="5">
    <source>
        <dbReference type="PROSITE" id="PS51462"/>
    </source>
</evidence>
<dbReference type="GO" id="GO:0006742">
    <property type="term" value="P:NADP+ catabolic process"/>
    <property type="evidence" value="ECO:0007669"/>
    <property type="project" value="TreeGrafter"/>
</dbReference>
<evidence type="ECO:0000313" key="6">
    <source>
        <dbReference type="EMBL" id="GFF15876.1"/>
    </source>
</evidence>
<comment type="cofactor">
    <cofactor evidence="1">
        <name>Mg(2+)</name>
        <dbReference type="ChEBI" id="CHEBI:18420"/>
    </cofactor>
</comment>
<dbReference type="Proteomes" id="UP000452235">
    <property type="component" value="Unassembled WGS sequence"/>
</dbReference>
<evidence type="ECO:0000256" key="1">
    <source>
        <dbReference type="ARBA" id="ARBA00001946"/>
    </source>
</evidence>
<keyword evidence="7" id="KW-1185">Reference proteome</keyword>
<dbReference type="GO" id="GO:0035529">
    <property type="term" value="F:NADH pyrophosphatase activity"/>
    <property type="evidence" value="ECO:0007669"/>
    <property type="project" value="TreeGrafter"/>
</dbReference>
<dbReference type="PANTHER" id="PTHR42904:SF1">
    <property type="entry name" value="NUCLEOSIDE DIPHOSPHATE-LINKED MOIETY X MOTIF 17"/>
    <property type="match status" value="1"/>
</dbReference>
<dbReference type="Pfam" id="PF00293">
    <property type="entry name" value="NUDIX"/>
    <property type="match status" value="1"/>
</dbReference>
<sequence>MEIAPHLSEFTLPLPAFSKTRPHLTDFVVGGLIFSKPHPTDQTTAPRILLLQRAATDAFPGFWEGPGGLVESTDASIVAGVAREVLEESGLHVCRVVDLVAVDEWVKLKPDRVHRVAKFTFLVEVEEAQAQSDTKAGLARWEEGVLLAPEEHQAFVWATEEEVREGVEGGERAKYRFVGVQGENLLKAFGMVKGDGGSCM</sequence>
<organism evidence="6 7">
    <name type="scientific">Aspergillus terreus</name>
    <dbReference type="NCBI Taxonomy" id="33178"/>
    <lineage>
        <taxon>Eukaryota</taxon>
        <taxon>Fungi</taxon>
        <taxon>Dikarya</taxon>
        <taxon>Ascomycota</taxon>
        <taxon>Pezizomycotina</taxon>
        <taxon>Eurotiomycetes</taxon>
        <taxon>Eurotiomycetidae</taxon>
        <taxon>Eurotiales</taxon>
        <taxon>Aspergillaceae</taxon>
        <taxon>Aspergillus</taxon>
        <taxon>Aspergillus subgen. Circumdati</taxon>
    </lineage>
</organism>
<name>A0A5M3Z045_ASPTE</name>
<dbReference type="Gene3D" id="3.90.79.10">
    <property type="entry name" value="Nucleoside Triphosphate Pyrophosphohydrolase"/>
    <property type="match status" value="1"/>
</dbReference>
<dbReference type="InterPro" id="IPR000086">
    <property type="entry name" value="NUDIX_hydrolase_dom"/>
</dbReference>
<dbReference type="CDD" id="cd02883">
    <property type="entry name" value="NUDIX_Hydrolase"/>
    <property type="match status" value="1"/>
</dbReference>
<gene>
    <name evidence="6" type="ORF">ATEIFO6365_0005006600</name>
</gene>
<keyword evidence="3" id="KW-0378">Hydrolase</keyword>
<evidence type="ECO:0000256" key="3">
    <source>
        <dbReference type="ARBA" id="ARBA00022801"/>
    </source>
</evidence>
<protein>
    <submittedName>
        <fullName evidence="6">NUDIX domain protein</fullName>
    </submittedName>
</protein>
<evidence type="ECO:0000256" key="2">
    <source>
        <dbReference type="ARBA" id="ARBA00022723"/>
    </source>
</evidence>
<dbReference type="PROSITE" id="PS51462">
    <property type="entry name" value="NUDIX"/>
    <property type="match status" value="1"/>
</dbReference>
<dbReference type="OrthoDB" id="276276at2759"/>
<evidence type="ECO:0000256" key="4">
    <source>
        <dbReference type="ARBA" id="ARBA00022842"/>
    </source>
</evidence>
<keyword evidence="4" id="KW-0460">Magnesium</keyword>
<dbReference type="AlphaFoldDB" id="A0A5M3Z045"/>
<dbReference type="EMBL" id="BLJY01000005">
    <property type="protein sequence ID" value="GFF15876.1"/>
    <property type="molecule type" value="Genomic_DNA"/>
</dbReference>
<reference evidence="6 7" key="1">
    <citation type="submission" date="2020-01" db="EMBL/GenBank/DDBJ databases">
        <title>Aspergillus terreus IFO 6365 whole genome shotgun sequence.</title>
        <authorList>
            <person name="Kanamasa S."/>
            <person name="Takahashi H."/>
        </authorList>
    </citation>
    <scope>NUCLEOTIDE SEQUENCE [LARGE SCALE GENOMIC DNA]</scope>
    <source>
        <strain evidence="6 7">IFO 6365</strain>
    </source>
</reference>
<dbReference type="InterPro" id="IPR050241">
    <property type="entry name" value="NAD-cap_RNA_hydrolase_NudC"/>
</dbReference>